<accession>A0AC61SCK4</accession>
<evidence type="ECO:0000313" key="1">
    <source>
        <dbReference type="EMBL" id="TKY92325.1"/>
    </source>
</evidence>
<sequence>MRILIDTNIFIYRENDHILPNDLQILLNVLNQLEIKLLIHPDSIKEIMRDLNEERKNIALSKLNTYLTLESPPDQNRDKIFYNVVGQPSKINDDVDNAILYAVYKDAVDFLITEDKGIHKKAIRLNIKDRILSLEEALSIFINDINSEGLRRPPALNCDSVYNLNVNDPFFDSLKEEYGESEFEDWFIRISREGRQCWIYSEKADMIGALLIYKVEKEPIDSIPSFTAKKRLKLSTFKVKYVGYKIGELFIKLAVGYCIRNNIDEMYLTHFTKSDDYLVDLITEYGFYKAAIKSNGEDIYMKELLVNKQESESMHSVEISKRFYPSFYDGIEVNKFVVPIEPEFHDRLFTENIGRQTKLNEFDGGFIIEGNTILKAYLCHSNIKRIIPGDILLFYRSKDIQAITSLGIVEKVFQNRQNKDEIIKYVGKRTVYTIDEIADIAQNSTLVILFTWHFHLAKQLNLSKLKELGILKHAPQSITQRSHQQYLLIKSNGGINERFTVN</sequence>
<proteinExistence type="predicted"/>
<dbReference type="Proteomes" id="UP000315423">
    <property type="component" value="Unassembled WGS sequence"/>
</dbReference>
<reference evidence="1" key="1">
    <citation type="submission" date="2018-09" db="EMBL/GenBank/DDBJ databases">
        <title>A genomic encyclopedia of anaerobic methanotrophic archaea.</title>
        <authorList>
            <person name="Skennerton C.T."/>
            <person name="Chadwick G.L."/>
            <person name="Laso-Perez R."/>
            <person name="Leu A.O."/>
            <person name="Speth D.R."/>
            <person name="Yu H."/>
            <person name="Morgan-Lang C."/>
            <person name="Hatzenpichler R."/>
            <person name="Goudeau D."/>
            <person name="Malmstrom R."/>
            <person name="Woyke T."/>
            <person name="Hallam S."/>
            <person name="Tyson G.W."/>
            <person name="Wegener G."/>
            <person name="Boetius A."/>
            <person name="Orphan V.J."/>
        </authorList>
    </citation>
    <scope>NUCLEOTIDE SEQUENCE</scope>
    <source>
        <strain evidence="1">CONS3730D10UFb2</strain>
    </source>
</reference>
<organism evidence="1 2">
    <name type="scientific">Candidatus Methanomarinus sp</name>
    <dbReference type="NCBI Taxonomy" id="3386244"/>
    <lineage>
        <taxon>Archaea</taxon>
        <taxon>Methanobacteriati</taxon>
        <taxon>Methanobacteriota</taxon>
        <taxon>Stenosarchaea group</taxon>
        <taxon>Methanomicrobia</taxon>
        <taxon>Methanosarcinales</taxon>
        <taxon>ANME-2 cluster</taxon>
        <taxon>Candidatus Methanocomedenaceae</taxon>
        <taxon>Candidatus Methanomarinus</taxon>
    </lineage>
</organism>
<gene>
    <name evidence="1" type="ORF">C5S46_01180</name>
</gene>
<dbReference type="EMBL" id="QYBA01000039">
    <property type="protein sequence ID" value="TKY92325.1"/>
    <property type="molecule type" value="Genomic_DNA"/>
</dbReference>
<evidence type="ECO:0000313" key="2">
    <source>
        <dbReference type="Proteomes" id="UP000315423"/>
    </source>
</evidence>
<comment type="caution">
    <text evidence="1">The sequence shown here is derived from an EMBL/GenBank/DDBJ whole genome shotgun (WGS) entry which is preliminary data.</text>
</comment>
<name>A0AC61SCK4_9EURY</name>
<protein>
    <submittedName>
        <fullName evidence="1">Uncharacterized protein</fullName>
    </submittedName>
</protein>